<dbReference type="Gene3D" id="1.10.840.10">
    <property type="entry name" value="Ras guanine-nucleotide exchange factors catalytic domain"/>
    <property type="match status" value="1"/>
</dbReference>
<sequence length="1106" mass="124763">MSLKDLLALAPVPGLDAAVTLLTSTYQNIKQISVYRKQCQDMADRVVGLMLSVRDGSEGIEGTRAVALADELDPVLKNINRKVREWADWGPLKCLLQQGDLRDGIDMLQRQLDAAILRFGVAMNLEVHRSLVHSERVQQSTREEFRGSLQAIMENTREIQKLLAISSPQPVEQVMMHLQTELRDPDIPQEQNESFRKGLWELRSKTAKLPPLTDLTGQVELESRHPEFKGTYNDVYLGTWLDKEKVAVRFPRTLSDSAVVHKKFQQEVSMWRTFDHPNVLPLYGIVYIGKHLYSVSPWMSHGTAIGYVQKYPEANQLKLLSEISEGLAYLHAKDIVHGDLRGANVLISEDGVARLSDFGLSKFLEDCNKGLTSASSINPRWFAPEILKEKPLSKESDIWSLGMTFLELLTGQQPFSHIIHDFNVMNEISKYRTPNRPTSEPTVSAGLNDALWGLLKRCWEKPKDRPTIQEVLLTLAEIRGEASSSRSMRSAKTKLSTIFTIKNSRKNSTGSRPTTANSEDSSNSSTSTKMANSLRGLSIHSIQEGQEYYSFSPKTPSPLLGSSPGSHSTLSASYSPVQPNRRPSYGSEQQPAHHLFLETRSPISPTSPHDYLNRELSSAPKLELTHLNSPPSAFDRTIRSPVRAFTNGTTHNATPRSILTVDSINEDPLLHQAITDPDRSVYTNASGAVVAGTLEGLVDRLVNNFNLRKDEEYREVILTACIDFITPEELFSMLQWRFDEAEQDTQRHPGDRVATQYNVFMVMLYWLSRRQLPVDSQLLWQMRGFCETATRMKSSSTMVDRAADLIQLIDKRPQQDAIPRTPLSPGRRIMTADEITPQGLAIALTLLEGDKFKAIMPCDYLANQCRKPGFNNVDAACSVNSKIITWIKQSLLHYDALQARASVLKFFINTAQECRKLRNYQSLIAIAIALDSAPVQSLALTRNFLSSKMVSQLEELVGLPDPEGNHYRYRQVLEEVIDPTYSESCIPWIAVHLKDLHSVLHLNKRVVVYHGQALLNFERYAKFMDKLRVVFPYPPPDLERFRQQGQLAYLEDKLANVRVDEEADDQLFSRSQSVRATEKVLSDLKVPERVRLGFRVPQSMKASITG</sequence>
<dbReference type="InterPro" id="IPR001895">
    <property type="entry name" value="RASGEF_cat_dom"/>
</dbReference>
<dbReference type="GO" id="GO:0005524">
    <property type="term" value="F:ATP binding"/>
    <property type="evidence" value="ECO:0007669"/>
    <property type="project" value="InterPro"/>
</dbReference>
<keyword evidence="1" id="KW-0344">Guanine-nucleotide releasing factor</keyword>
<dbReference type="Gene3D" id="1.20.870.10">
    <property type="entry name" value="Son of sevenless (SoS) protein Chain: S domain 1"/>
    <property type="match status" value="1"/>
</dbReference>
<organism evidence="6 7">
    <name type="scientific">Ephemerocybe angulata</name>
    <dbReference type="NCBI Taxonomy" id="980116"/>
    <lineage>
        <taxon>Eukaryota</taxon>
        <taxon>Fungi</taxon>
        <taxon>Dikarya</taxon>
        <taxon>Basidiomycota</taxon>
        <taxon>Agaricomycotina</taxon>
        <taxon>Agaricomycetes</taxon>
        <taxon>Agaricomycetidae</taxon>
        <taxon>Agaricales</taxon>
        <taxon>Agaricineae</taxon>
        <taxon>Psathyrellaceae</taxon>
        <taxon>Ephemerocybe</taxon>
    </lineage>
</organism>
<dbReference type="InterPro" id="IPR008266">
    <property type="entry name" value="Tyr_kinase_AS"/>
</dbReference>
<dbReference type="PANTHER" id="PTHR44329">
    <property type="entry name" value="SERINE/THREONINE-PROTEIN KINASE TNNI3K-RELATED"/>
    <property type="match status" value="1"/>
</dbReference>
<dbReference type="Proteomes" id="UP000521943">
    <property type="component" value="Unassembled WGS sequence"/>
</dbReference>
<dbReference type="InterPro" id="IPR059179">
    <property type="entry name" value="MLKL-like_MCAfunc"/>
</dbReference>
<dbReference type="SMART" id="SM00147">
    <property type="entry name" value="RasGEF"/>
    <property type="match status" value="1"/>
</dbReference>
<feature type="region of interest" description="Disordered" evidence="2">
    <location>
        <begin position="550"/>
        <end position="591"/>
    </location>
</feature>
<dbReference type="SUPFAM" id="SSF56112">
    <property type="entry name" value="Protein kinase-like (PK-like)"/>
    <property type="match status" value="1"/>
</dbReference>
<dbReference type="PROSITE" id="PS50011">
    <property type="entry name" value="PROTEIN_KINASE_DOM"/>
    <property type="match status" value="1"/>
</dbReference>
<evidence type="ECO:0000313" key="7">
    <source>
        <dbReference type="Proteomes" id="UP000521943"/>
    </source>
</evidence>
<dbReference type="Gene3D" id="1.10.510.10">
    <property type="entry name" value="Transferase(Phosphotransferase) domain 1"/>
    <property type="match status" value="1"/>
</dbReference>
<dbReference type="CDD" id="cd21037">
    <property type="entry name" value="MLKL_NTD"/>
    <property type="match status" value="1"/>
</dbReference>
<dbReference type="AlphaFoldDB" id="A0A8H6MFZ6"/>
<feature type="compositionally biased region" description="Low complexity" evidence="2">
    <location>
        <begin position="552"/>
        <end position="573"/>
    </location>
</feature>
<dbReference type="GO" id="GO:0007264">
    <property type="term" value="P:small GTPase-mediated signal transduction"/>
    <property type="evidence" value="ECO:0007669"/>
    <property type="project" value="InterPro"/>
</dbReference>
<dbReference type="InterPro" id="IPR000651">
    <property type="entry name" value="Ras-like_Gua-exchang_fac_N"/>
</dbReference>
<dbReference type="InterPro" id="IPR051681">
    <property type="entry name" value="Ser/Thr_Kinases-Pseudokinases"/>
</dbReference>
<protein>
    <submittedName>
        <fullName evidence="6">Ras guanine nucleotide exchange factor domain-containing protein</fullName>
    </submittedName>
</protein>
<evidence type="ECO:0000256" key="1">
    <source>
        <dbReference type="PROSITE-ProRule" id="PRU00168"/>
    </source>
</evidence>
<dbReference type="Pfam" id="PF07714">
    <property type="entry name" value="PK_Tyr_Ser-Thr"/>
    <property type="match status" value="1"/>
</dbReference>
<dbReference type="InterPro" id="IPR000719">
    <property type="entry name" value="Prot_kinase_dom"/>
</dbReference>
<dbReference type="InterPro" id="IPR023578">
    <property type="entry name" value="Ras_GEF_dom_sf"/>
</dbReference>
<dbReference type="PROSITE" id="PS50009">
    <property type="entry name" value="RASGEF_CAT"/>
    <property type="match status" value="1"/>
</dbReference>
<dbReference type="Pfam" id="PF00617">
    <property type="entry name" value="RasGEF"/>
    <property type="match status" value="1"/>
</dbReference>
<dbReference type="EMBL" id="JACGCI010000003">
    <property type="protein sequence ID" value="KAF6764884.1"/>
    <property type="molecule type" value="Genomic_DNA"/>
</dbReference>
<feature type="domain" description="Protein kinase" evidence="4">
    <location>
        <begin position="221"/>
        <end position="478"/>
    </location>
</feature>
<feature type="compositionally biased region" description="Polar residues" evidence="2">
    <location>
        <begin position="483"/>
        <end position="513"/>
    </location>
</feature>
<accession>A0A8H6MFZ6</accession>
<reference evidence="6 7" key="1">
    <citation type="submission" date="2020-07" db="EMBL/GenBank/DDBJ databases">
        <title>Comparative genomics of pyrophilous fungi reveals a link between fire events and developmental genes.</title>
        <authorList>
            <consortium name="DOE Joint Genome Institute"/>
            <person name="Steindorff A.S."/>
            <person name="Carver A."/>
            <person name="Calhoun S."/>
            <person name="Stillman K."/>
            <person name="Liu H."/>
            <person name="Lipzen A."/>
            <person name="Pangilinan J."/>
            <person name="Labutti K."/>
            <person name="Bruns T.D."/>
            <person name="Grigoriev I.V."/>
        </authorList>
    </citation>
    <scope>NUCLEOTIDE SEQUENCE [LARGE SCALE GENOMIC DNA]</scope>
    <source>
        <strain evidence="6 7">CBS 144469</strain>
    </source>
</reference>
<dbReference type="PROSITE" id="PS50212">
    <property type="entry name" value="RASGEF_NTER"/>
    <property type="match status" value="1"/>
</dbReference>
<comment type="caution">
    <text evidence="6">The sequence shown here is derived from an EMBL/GenBank/DDBJ whole genome shotgun (WGS) entry which is preliminary data.</text>
</comment>
<gene>
    <name evidence="6" type="ORF">DFP72DRAFT_869501</name>
</gene>
<feature type="compositionally biased region" description="Low complexity" evidence="2">
    <location>
        <begin position="514"/>
        <end position="531"/>
    </location>
</feature>
<dbReference type="InterPro" id="IPR036964">
    <property type="entry name" value="RASGEF_cat_dom_sf"/>
</dbReference>
<dbReference type="SUPFAM" id="SSF48366">
    <property type="entry name" value="Ras GEF"/>
    <property type="match status" value="1"/>
</dbReference>
<dbReference type="OrthoDB" id="4062651at2759"/>
<evidence type="ECO:0000313" key="6">
    <source>
        <dbReference type="EMBL" id="KAF6764884.1"/>
    </source>
</evidence>
<name>A0A8H6MFZ6_9AGAR</name>
<dbReference type="InterPro" id="IPR001245">
    <property type="entry name" value="Ser-Thr/Tyr_kinase_cat_dom"/>
</dbReference>
<dbReference type="Pfam" id="PF00618">
    <property type="entry name" value="RasGEF_N"/>
    <property type="match status" value="1"/>
</dbReference>
<keyword evidence="7" id="KW-1185">Reference proteome</keyword>
<feature type="region of interest" description="Disordered" evidence="2">
    <location>
        <begin position="483"/>
        <end position="531"/>
    </location>
</feature>
<evidence type="ECO:0000259" key="3">
    <source>
        <dbReference type="PROSITE" id="PS50009"/>
    </source>
</evidence>
<evidence type="ECO:0000259" key="5">
    <source>
        <dbReference type="PROSITE" id="PS50212"/>
    </source>
</evidence>
<dbReference type="GO" id="GO:0005085">
    <property type="term" value="F:guanyl-nucleotide exchange factor activity"/>
    <property type="evidence" value="ECO:0007669"/>
    <property type="project" value="UniProtKB-KW"/>
</dbReference>
<feature type="domain" description="Ras-GEF" evidence="3">
    <location>
        <begin position="836"/>
        <end position="1077"/>
    </location>
</feature>
<dbReference type="PROSITE" id="PS00109">
    <property type="entry name" value="PROTEIN_KINASE_TYR"/>
    <property type="match status" value="1"/>
</dbReference>
<evidence type="ECO:0000259" key="4">
    <source>
        <dbReference type="PROSITE" id="PS50011"/>
    </source>
</evidence>
<dbReference type="InterPro" id="IPR011009">
    <property type="entry name" value="Kinase-like_dom_sf"/>
</dbReference>
<feature type="domain" description="N-terminal Ras-GEF" evidence="5">
    <location>
        <begin position="685"/>
        <end position="813"/>
    </location>
</feature>
<evidence type="ECO:0000256" key="2">
    <source>
        <dbReference type="SAM" id="MobiDB-lite"/>
    </source>
</evidence>
<dbReference type="GO" id="GO:0004674">
    <property type="term" value="F:protein serine/threonine kinase activity"/>
    <property type="evidence" value="ECO:0007669"/>
    <property type="project" value="TreeGrafter"/>
</dbReference>
<proteinExistence type="predicted"/>